<sequence>MTDGPTDIAPVILVSQRIDVIHDRGERRDALDQRMVAWIASLGALPVPVPNNLCASGILRAWVERHDPVGIVLSGGNDIGAMADRDQTETMLLTMAQGRRLPLLGICRGMQMMGVFAGAELEPVKNHAGTRHLVKFTCERQSREVNSYHDWRLRSCPAQFKVSACSEDEGIEAIRHASLPWKGWMWHPERETEFSQQDHAEARRLFGLDGTS</sequence>
<reference evidence="2 3" key="1">
    <citation type="submission" date="2019-07" db="EMBL/GenBank/DDBJ databases">
        <title>The pathways for chlorine oxyanion respiration interact through the shared metabolite chlorate.</title>
        <authorList>
            <person name="Barnum T.P."/>
            <person name="Cheng Y."/>
            <person name="Hill K.A."/>
            <person name="Lucas L.N."/>
            <person name="Carlson H.K."/>
            <person name="Coates J.D."/>
        </authorList>
    </citation>
    <scope>NUCLEOTIDE SEQUENCE [LARGE SCALE GENOMIC DNA]</scope>
    <source>
        <strain evidence="2 3">SFB-1</strain>
    </source>
</reference>
<dbReference type="EMBL" id="VMNI01000011">
    <property type="protein sequence ID" value="TVO75746.1"/>
    <property type="molecule type" value="Genomic_DNA"/>
</dbReference>
<protein>
    <submittedName>
        <fullName evidence="2">Gamma-glutamyl-gamma-aminobutyrate hydrolase</fullName>
    </submittedName>
</protein>
<dbReference type="PROSITE" id="PS51273">
    <property type="entry name" value="GATASE_TYPE_1"/>
    <property type="match status" value="1"/>
</dbReference>
<comment type="caution">
    <text evidence="2">The sequence shown here is derived from an EMBL/GenBank/DDBJ whole genome shotgun (WGS) entry which is preliminary data.</text>
</comment>
<dbReference type="InterPro" id="IPR017926">
    <property type="entry name" value="GATASE"/>
</dbReference>
<evidence type="ECO:0000313" key="3">
    <source>
        <dbReference type="Proteomes" id="UP000318349"/>
    </source>
</evidence>
<dbReference type="PANTHER" id="PTHR43235:SF1">
    <property type="entry name" value="GLUTAMINE AMIDOTRANSFERASE PB2B2.05-RELATED"/>
    <property type="match status" value="1"/>
</dbReference>
<dbReference type="SUPFAM" id="SSF52317">
    <property type="entry name" value="Class I glutamine amidotransferase-like"/>
    <property type="match status" value="1"/>
</dbReference>
<keyword evidence="2" id="KW-0378">Hydrolase</keyword>
<name>A0A557R536_9RHOO</name>
<dbReference type="InterPro" id="IPR029062">
    <property type="entry name" value="Class_I_gatase-like"/>
</dbReference>
<dbReference type="InterPro" id="IPR044668">
    <property type="entry name" value="PuuD-like"/>
</dbReference>
<evidence type="ECO:0000313" key="2">
    <source>
        <dbReference type="EMBL" id="TVO75746.1"/>
    </source>
</evidence>
<dbReference type="GO" id="GO:0005829">
    <property type="term" value="C:cytosol"/>
    <property type="evidence" value="ECO:0007669"/>
    <property type="project" value="TreeGrafter"/>
</dbReference>
<dbReference type="GO" id="GO:0016811">
    <property type="term" value="F:hydrolase activity, acting on carbon-nitrogen (but not peptide) bonds, in linear amides"/>
    <property type="evidence" value="ECO:0007669"/>
    <property type="project" value="InterPro"/>
</dbReference>
<proteinExistence type="predicted"/>
<dbReference type="Gene3D" id="3.40.50.880">
    <property type="match status" value="1"/>
</dbReference>
<evidence type="ECO:0000259" key="1">
    <source>
        <dbReference type="Pfam" id="PF00117"/>
    </source>
</evidence>
<organism evidence="2 3">
    <name type="scientific">Denitromonas halophila</name>
    <dbReference type="NCBI Taxonomy" id="1629404"/>
    <lineage>
        <taxon>Bacteria</taxon>
        <taxon>Pseudomonadati</taxon>
        <taxon>Pseudomonadota</taxon>
        <taxon>Betaproteobacteria</taxon>
        <taxon>Rhodocyclales</taxon>
        <taxon>Zoogloeaceae</taxon>
        <taxon>Denitromonas</taxon>
    </lineage>
</organism>
<dbReference type="Proteomes" id="UP000318349">
    <property type="component" value="Unassembled WGS sequence"/>
</dbReference>
<dbReference type="AlphaFoldDB" id="A0A557R536"/>
<gene>
    <name evidence="2" type="ORF">FHP89_12390</name>
</gene>
<dbReference type="PANTHER" id="PTHR43235">
    <property type="entry name" value="GLUTAMINE AMIDOTRANSFERASE PB2B2.05-RELATED"/>
    <property type="match status" value="1"/>
</dbReference>
<feature type="domain" description="Glutamine amidotransferase" evidence="1">
    <location>
        <begin position="40"/>
        <end position="191"/>
    </location>
</feature>
<dbReference type="Pfam" id="PF00117">
    <property type="entry name" value="GATase"/>
    <property type="match status" value="1"/>
</dbReference>
<accession>A0A557R536</accession>